<organism evidence="2 3">
    <name type="scientific">Caulobacter rhizosphaerae</name>
    <dbReference type="NCBI Taxonomy" id="2010972"/>
    <lineage>
        <taxon>Bacteria</taxon>
        <taxon>Pseudomonadati</taxon>
        <taxon>Pseudomonadota</taxon>
        <taxon>Alphaproteobacteria</taxon>
        <taxon>Caulobacterales</taxon>
        <taxon>Caulobacteraceae</taxon>
        <taxon>Caulobacter</taxon>
    </lineage>
</organism>
<dbReference type="Pfam" id="PF04390">
    <property type="entry name" value="LptE"/>
    <property type="match status" value="1"/>
</dbReference>
<keyword evidence="2" id="KW-0449">Lipoprotein</keyword>
<name>A0ABU1N619_9CAUL</name>
<dbReference type="Gene3D" id="3.30.160.150">
    <property type="entry name" value="Lipoprotein like domain"/>
    <property type="match status" value="1"/>
</dbReference>
<keyword evidence="3" id="KW-1185">Reference proteome</keyword>
<dbReference type="RefSeq" id="WP_310034941.1">
    <property type="nucleotide sequence ID" value="NZ_JAVDRL010000016.1"/>
</dbReference>
<dbReference type="InterPro" id="IPR007485">
    <property type="entry name" value="LPS_assembly_LptE"/>
</dbReference>
<keyword evidence="1" id="KW-0732">Signal</keyword>
<dbReference type="Proteomes" id="UP001262754">
    <property type="component" value="Unassembled WGS sequence"/>
</dbReference>
<comment type="caution">
    <text evidence="2">The sequence shown here is derived from an EMBL/GenBank/DDBJ whole genome shotgun (WGS) entry which is preliminary data.</text>
</comment>
<sequence length="170" mass="18410">MTRFLLPKTVSAALLAVAALALSSCGFTPLYGPQSVTKGLSAIEVVAADGRAGYLLREKLDDAFARNVNLLPSHRLVYTIEERRYARGVRVDNVANRYELSLTANWRLLDAKTGQPVRAGTTSAAVTYDSADQPYASIAAQQDSQERAATELARRIQLELATWLAGKAKA</sequence>
<reference evidence="2 3" key="1">
    <citation type="submission" date="2023-07" db="EMBL/GenBank/DDBJ databases">
        <title>Sorghum-associated microbial communities from plants grown in Nebraska, USA.</title>
        <authorList>
            <person name="Schachtman D."/>
        </authorList>
    </citation>
    <scope>NUCLEOTIDE SEQUENCE [LARGE SCALE GENOMIC DNA]</scope>
    <source>
        <strain evidence="2 3">DS2154</strain>
    </source>
</reference>
<evidence type="ECO:0000313" key="2">
    <source>
        <dbReference type="EMBL" id="MDR6533901.1"/>
    </source>
</evidence>
<evidence type="ECO:0000313" key="3">
    <source>
        <dbReference type="Proteomes" id="UP001262754"/>
    </source>
</evidence>
<dbReference type="PROSITE" id="PS51257">
    <property type="entry name" value="PROKAR_LIPOPROTEIN"/>
    <property type="match status" value="1"/>
</dbReference>
<protein>
    <submittedName>
        <fullName evidence="2">LPS-assembly lipoprotein</fullName>
    </submittedName>
</protein>
<gene>
    <name evidence="2" type="ORF">J2800_004671</name>
</gene>
<dbReference type="EMBL" id="JAVDRL010000016">
    <property type="protein sequence ID" value="MDR6533901.1"/>
    <property type="molecule type" value="Genomic_DNA"/>
</dbReference>
<proteinExistence type="predicted"/>
<feature type="signal peptide" evidence="1">
    <location>
        <begin position="1"/>
        <end position="23"/>
    </location>
</feature>
<feature type="chain" id="PRO_5045842755" evidence="1">
    <location>
        <begin position="24"/>
        <end position="170"/>
    </location>
</feature>
<accession>A0ABU1N619</accession>
<evidence type="ECO:0000256" key="1">
    <source>
        <dbReference type="SAM" id="SignalP"/>
    </source>
</evidence>